<dbReference type="Proteomes" id="UP000463975">
    <property type="component" value="Chromosome"/>
</dbReference>
<evidence type="ECO:0000259" key="2">
    <source>
        <dbReference type="Pfam" id="PF03713"/>
    </source>
</evidence>
<dbReference type="Pfam" id="PF03713">
    <property type="entry name" value="DUF305"/>
    <property type="match status" value="1"/>
</dbReference>
<dbReference type="InterPro" id="IPR005183">
    <property type="entry name" value="DUF305_CopM-like"/>
</dbReference>
<evidence type="ECO:0000313" key="3">
    <source>
        <dbReference type="EMBL" id="QHI95980.1"/>
    </source>
</evidence>
<accession>A0A6P1NHH2</accession>
<feature type="chain" id="PRO_5027090703" evidence="1">
    <location>
        <begin position="23"/>
        <end position="125"/>
    </location>
</feature>
<keyword evidence="4" id="KW-1185">Reference proteome</keyword>
<dbReference type="AlphaFoldDB" id="A0A6P1NHH2"/>
<feature type="signal peptide" evidence="1">
    <location>
        <begin position="1"/>
        <end position="22"/>
    </location>
</feature>
<protein>
    <submittedName>
        <fullName evidence="3">DUF305 domain-containing protein</fullName>
    </submittedName>
</protein>
<evidence type="ECO:0000256" key="1">
    <source>
        <dbReference type="SAM" id="SignalP"/>
    </source>
</evidence>
<dbReference type="InterPro" id="IPR012347">
    <property type="entry name" value="Ferritin-like"/>
</dbReference>
<organism evidence="3 4">
    <name type="scientific">Aristophania vespae</name>
    <dbReference type="NCBI Taxonomy" id="2697033"/>
    <lineage>
        <taxon>Bacteria</taxon>
        <taxon>Pseudomonadati</taxon>
        <taxon>Pseudomonadota</taxon>
        <taxon>Alphaproteobacteria</taxon>
        <taxon>Acetobacterales</taxon>
        <taxon>Acetobacteraceae</taxon>
        <taxon>Aristophania</taxon>
    </lineage>
</organism>
<sequence length="125" mass="13656">MKKITSLLLAGLLVGGVSSAFAQTASMSEQAAPVGTPASTQEFMAANSEMTRNMRVNFSGDADMDFIQGMIPHHQGAVEMAKIELKYGKNPKARAFAQKIINDQATQIAQMTKWLSEHKTMHEKK</sequence>
<dbReference type="KEGG" id="bomb:GT348_06790"/>
<reference evidence="3 4" key="1">
    <citation type="submission" date="2020-01" db="EMBL/GenBank/DDBJ databases">
        <title>Genome sequencing of strain KACC 21507.</title>
        <authorList>
            <person name="Heo J."/>
            <person name="Kim S.-J."/>
            <person name="Kim J.-S."/>
            <person name="Hong S.-B."/>
            <person name="Kwon S.-W."/>
        </authorList>
    </citation>
    <scope>NUCLEOTIDE SEQUENCE [LARGE SCALE GENOMIC DNA]</scope>
    <source>
        <strain evidence="3 4">KACC 21507</strain>
    </source>
</reference>
<keyword evidence="1" id="KW-0732">Signal</keyword>
<dbReference type="EMBL" id="CP047652">
    <property type="protein sequence ID" value="QHI95980.1"/>
    <property type="molecule type" value="Genomic_DNA"/>
</dbReference>
<evidence type="ECO:0000313" key="4">
    <source>
        <dbReference type="Proteomes" id="UP000463975"/>
    </source>
</evidence>
<dbReference type="Gene3D" id="1.20.1260.10">
    <property type="match status" value="1"/>
</dbReference>
<name>A0A6P1NHH2_9PROT</name>
<dbReference type="RefSeq" id="WP_160619053.1">
    <property type="nucleotide sequence ID" value="NZ_CP047652.1"/>
</dbReference>
<proteinExistence type="predicted"/>
<dbReference type="PANTHER" id="PTHR36933:SF1">
    <property type="entry name" value="SLL0788 PROTEIN"/>
    <property type="match status" value="1"/>
</dbReference>
<gene>
    <name evidence="3" type="ORF">GT348_06790</name>
</gene>
<dbReference type="PANTHER" id="PTHR36933">
    <property type="entry name" value="SLL0788 PROTEIN"/>
    <property type="match status" value="1"/>
</dbReference>
<feature type="domain" description="DUF305" evidence="2">
    <location>
        <begin position="28"/>
        <end position="115"/>
    </location>
</feature>